<sequence>MREEVLRLAGPAYTSRVQPAGGNTAAVELCTLLLADQEYSVEHLQDGSSSVSAQHQATS</sequence>
<proteinExistence type="predicted"/>
<dbReference type="EMBL" id="BLLF01000286">
    <property type="protein sequence ID" value="GFH10092.1"/>
    <property type="molecule type" value="Genomic_DNA"/>
</dbReference>
<dbReference type="Proteomes" id="UP000485058">
    <property type="component" value="Unassembled WGS sequence"/>
</dbReference>
<evidence type="ECO:0000313" key="1">
    <source>
        <dbReference type="EMBL" id="GFH10092.1"/>
    </source>
</evidence>
<evidence type="ECO:0000313" key="2">
    <source>
        <dbReference type="Proteomes" id="UP000485058"/>
    </source>
</evidence>
<dbReference type="AlphaFoldDB" id="A0A699Z3T7"/>
<organism evidence="1 2">
    <name type="scientific">Haematococcus lacustris</name>
    <name type="common">Green alga</name>
    <name type="synonym">Haematococcus pluvialis</name>
    <dbReference type="NCBI Taxonomy" id="44745"/>
    <lineage>
        <taxon>Eukaryota</taxon>
        <taxon>Viridiplantae</taxon>
        <taxon>Chlorophyta</taxon>
        <taxon>core chlorophytes</taxon>
        <taxon>Chlorophyceae</taxon>
        <taxon>CS clade</taxon>
        <taxon>Chlamydomonadales</taxon>
        <taxon>Haematococcaceae</taxon>
        <taxon>Haematococcus</taxon>
    </lineage>
</organism>
<comment type="caution">
    <text evidence="1">The sequence shown here is derived from an EMBL/GenBank/DDBJ whole genome shotgun (WGS) entry which is preliminary data.</text>
</comment>
<keyword evidence="2" id="KW-1185">Reference proteome</keyword>
<protein>
    <submittedName>
        <fullName evidence="1">Uncharacterized protein</fullName>
    </submittedName>
</protein>
<gene>
    <name evidence="1" type="ORF">HaLaN_05343</name>
</gene>
<reference evidence="1 2" key="1">
    <citation type="submission" date="2020-02" db="EMBL/GenBank/DDBJ databases">
        <title>Draft genome sequence of Haematococcus lacustris strain NIES-144.</title>
        <authorList>
            <person name="Morimoto D."/>
            <person name="Nakagawa S."/>
            <person name="Yoshida T."/>
            <person name="Sawayama S."/>
        </authorList>
    </citation>
    <scope>NUCLEOTIDE SEQUENCE [LARGE SCALE GENOMIC DNA]</scope>
    <source>
        <strain evidence="1 2">NIES-144</strain>
    </source>
</reference>
<name>A0A699Z3T7_HAELA</name>
<accession>A0A699Z3T7</accession>